<sequence length="237" mass="26194">MKIEADLHTHTIASGHAYSTVREMAQAAAGRGLKLIAITDHGPLLPGGPHEYYFGNIKVLPDYIAGVRVLKGVEANIMSDGSLDLSTDYLDKLEFIAAGIHEDAGYYNQNRTAHTEATIRAIMNPRVKMITHPANLYYPIEIEAVVRAAREHDVILEVNASSFDSYRVNKRGSKELTLKMCKLARKYGVPVSLNSDAHYYEDVGNIKAILPIVEEAGLKESDIINTSLELLNKVIDF</sequence>
<dbReference type="KEGG" id="ifn:GM661_01775"/>
<evidence type="ECO:0000259" key="1">
    <source>
        <dbReference type="SMART" id="SM00481"/>
    </source>
</evidence>
<dbReference type="InterPro" id="IPR050243">
    <property type="entry name" value="PHP_phosphatase"/>
</dbReference>
<dbReference type="Gene3D" id="3.20.20.140">
    <property type="entry name" value="Metal-dependent hydrolases"/>
    <property type="match status" value="1"/>
</dbReference>
<organism evidence="2 3">
    <name type="scientific">Iocasia fonsfrigidae</name>
    <dbReference type="NCBI Taxonomy" id="2682810"/>
    <lineage>
        <taxon>Bacteria</taxon>
        <taxon>Bacillati</taxon>
        <taxon>Bacillota</taxon>
        <taxon>Clostridia</taxon>
        <taxon>Halanaerobiales</taxon>
        <taxon>Halanaerobiaceae</taxon>
        <taxon>Iocasia</taxon>
    </lineage>
</organism>
<keyword evidence="3" id="KW-1185">Reference proteome</keyword>
<evidence type="ECO:0000313" key="2">
    <source>
        <dbReference type="EMBL" id="QTL96791.1"/>
    </source>
</evidence>
<dbReference type="CDD" id="cd07437">
    <property type="entry name" value="PHP_HisPPase_Ycdx_like"/>
    <property type="match status" value="1"/>
</dbReference>
<proteinExistence type="predicted"/>
<dbReference type="SMART" id="SM00481">
    <property type="entry name" value="POLIIIAc"/>
    <property type="match status" value="1"/>
</dbReference>
<dbReference type="NCBIfam" id="NF006702">
    <property type="entry name" value="PRK09248.1"/>
    <property type="match status" value="1"/>
</dbReference>
<dbReference type="SUPFAM" id="SSF89550">
    <property type="entry name" value="PHP domain-like"/>
    <property type="match status" value="1"/>
</dbReference>
<dbReference type="GO" id="GO:0071978">
    <property type="term" value="P:bacterial-type flagellum-dependent swarming motility"/>
    <property type="evidence" value="ECO:0007669"/>
    <property type="project" value="TreeGrafter"/>
</dbReference>
<dbReference type="InterPro" id="IPR004013">
    <property type="entry name" value="PHP_dom"/>
</dbReference>
<dbReference type="Pfam" id="PF13263">
    <property type="entry name" value="PHP_C"/>
    <property type="match status" value="1"/>
</dbReference>
<dbReference type="PANTHER" id="PTHR36928">
    <property type="entry name" value="PHOSPHATASE YCDX-RELATED"/>
    <property type="match status" value="1"/>
</dbReference>
<gene>
    <name evidence="2" type="ORF">GM661_01775</name>
</gene>
<dbReference type="GO" id="GO:0008270">
    <property type="term" value="F:zinc ion binding"/>
    <property type="evidence" value="ECO:0007669"/>
    <property type="project" value="TreeGrafter"/>
</dbReference>
<dbReference type="EMBL" id="CP046640">
    <property type="protein sequence ID" value="QTL96791.1"/>
    <property type="molecule type" value="Genomic_DNA"/>
</dbReference>
<dbReference type="PANTHER" id="PTHR36928:SF1">
    <property type="entry name" value="PHOSPHATASE YCDX-RELATED"/>
    <property type="match status" value="1"/>
</dbReference>
<dbReference type="InterPro" id="IPR016195">
    <property type="entry name" value="Pol/histidinol_Pase-like"/>
</dbReference>
<protein>
    <submittedName>
        <fullName evidence="2">PHP domain-containing protein</fullName>
    </submittedName>
</protein>
<name>A0A8A7K628_9FIRM</name>
<dbReference type="Pfam" id="PF02811">
    <property type="entry name" value="PHP"/>
    <property type="match status" value="1"/>
</dbReference>
<accession>A0A8A7K628</accession>
<dbReference type="InterPro" id="IPR003141">
    <property type="entry name" value="Pol/His_phosphatase_N"/>
</dbReference>
<dbReference type="AlphaFoldDB" id="A0A8A7K628"/>
<reference evidence="2" key="1">
    <citation type="submission" date="2019-12" db="EMBL/GenBank/DDBJ databases">
        <authorList>
            <person name="zhang j."/>
            <person name="sun C.M."/>
        </authorList>
    </citation>
    <scope>NUCLEOTIDE SEQUENCE</scope>
    <source>
        <strain evidence="2">NS-1</strain>
    </source>
</reference>
<feature type="domain" description="Polymerase/histidinol phosphatase N-terminal" evidence="1">
    <location>
        <begin position="5"/>
        <end position="79"/>
    </location>
</feature>
<evidence type="ECO:0000313" key="3">
    <source>
        <dbReference type="Proteomes" id="UP000665020"/>
    </source>
</evidence>
<dbReference type="GO" id="GO:0042578">
    <property type="term" value="F:phosphoric ester hydrolase activity"/>
    <property type="evidence" value="ECO:0007669"/>
    <property type="project" value="TreeGrafter"/>
</dbReference>
<dbReference type="RefSeq" id="WP_125987584.1">
    <property type="nucleotide sequence ID" value="NZ_CP046640.1"/>
</dbReference>
<dbReference type="GO" id="GO:0005829">
    <property type="term" value="C:cytosol"/>
    <property type="evidence" value="ECO:0007669"/>
    <property type="project" value="TreeGrafter"/>
</dbReference>
<dbReference type="Proteomes" id="UP000665020">
    <property type="component" value="Chromosome"/>
</dbReference>